<evidence type="ECO:0000313" key="1">
    <source>
        <dbReference type="EMBL" id="EEZ61829.1"/>
    </source>
</evidence>
<evidence type="ECO:0000313" key="2">
    <source>
        <dbReference type="Proteomes" id="UP000006001"/>
    </source>
</evidence>
<keyword evidence="2" id="KW-1185">Reference proteome</keyword>
<comment type="caution">
    <text evidence="1">The sequence shown here is derived from an EMBL/GenBank/DDBJ whole genome shotgun (WGS) entry which is preliminary data.</text>
</comment>
<accession>D0WFE5</accession>
<dbReference type="EMBL" id="ACUX02000005">
    <property type="protein sequence ID" value="EEZ61829.1"/>
    <property type="molecule type" value="Genomic_DNA"/>
</dbReference>
<name>D0WFE5_SLAES</name>
<dbReference type="Proteomes" id="UP000006001">
    <property type="component" value="Unassembled WGS sequence"/>
</dbReference>
<reference evidence="1" key="1">
    <citation type="submission" date="2009-10" db="EMBL/GenBank/DDBJ databases">
        <authorList>
            <person name="Weinstock G."/>
            <person name="Sodergren E."/>
            <person name="Clifton S."/>
            <person name="Fulton L."/>
            <person name="Fulton B."/>
            <person name="Courtney L."/>
            <person name="Fronick C."/>
            <person name="Harrison M."/>
            <person name="Strong C."/>
            <person name="Farmer C."/>
            <person name="Delahaunty K."/>
            <person name="Markovic C."/>
            <person name="Hall O."/>
            <person name="Minx P."/>
            <person name="Tomlinson C."/>
            <person name="Mitreva M."/>
            <person name="Nelson J."/>
            <person name="Hou S."/>
            <person name="Wollam A."/>
            <person name="Pepin K.H."/>
            <person name="Johnson M."/>
            <person name="Bhonagiri V."/>
            <person name="Nash W.E."/>
            <person name="Warren W."/>
            <person name="Chinwalla A."/>
            <person name="Mardis E.R."/>
            <person name="Wilson R.K."/>
        </authorList>
    </citation>
    <scope>NUCLEOTIDE SEQUENCE [LARGE SCALE GENOMIC DNA]</scope>
    <source>
        <strain evidence="1">ATCC 700122</strain>
    </source>
</reference>
<dbReference type="AlphaFoldDB" id="D0WFE5"/>
<dbReference type="HOGENOM" id="CLU_3276737_0_0_11"/>
<gene>
    <name evidence="1" type="ORF">HMPREF0762_00463</name>
</gene>
<organism evidence="1 2">
    <name type="scientific">Slackia exigua (strain ATCC 700122 / DSM 15923 / CIP 105133 / JCM 11022 / KCTC 5966 / S-7)</name>
    <dbReference type="NCBI Taxonomy" id="649764"/>
    <lineage>
        <taxon>Bacteria</taxon>
        <taxon>Bacillati</taxon>
        <taxon>Actinomycetota</taxon>
        <taxon>Coriobacteriia</taxon>
        <taxon>Eggerthellales</taxon>
        <taxon>Eggerthellaceae</taxon>
        <taxon>Slackia</taxon>
    </lineage>
</organism>
<sequence length="41" mass="4583">MNAMDFKAGIRRFAYDGISAAPFRGSWHAKAPTQETNKRAL</sequence>
<proteinExistence type="predicted"/>
<protein>
    <submittedName>
        <fullName evidence="1">Uncharacterized protein</fullName>
    </submittedName>
</protein>